<dbReference type="AlphaFoldDB" id="A0A9D7LSW1"/>
<dbReference type="NCBIfam" id="TIGR02550">
    <property type="entry name" value="flagell_flgL"/>
    <property type="match status" value="1"/>
</dbReference>
<dbReference type="PANTHER" id="PTHR42792:SF1">
    <property type="entry name" value="FLAGELLAR HOOK-ASSOCIATED PROTEIN 3"/>
    <property type="match status" value="1"/>
</dbReference>
<dbReference type="SUPFAM" id="SSF64518">
    <property type="entry name" value="Phase 1 flagellin"/>
    <property type="match status" value="1"/>
</dbReference>
<gene>
    <name evidence="6" type="primary">flgL</name>
    <name evidence="6" type="ORF">IPN75_14165</name>
</gene>
<evidence type="ECO:0000313" key="6">
    <source>
        <dbReference type="EMBL" id="MBK8891420.1"/>
    </source>
</evidence>
<evidence type="ECO:0000313" key="7">
    <source>
        <dbReference type="Proteomes" id="UP000808146"/>
    </source>
</evidence>
<keyword evidence="6" id="KW-0282">Flagellum</keyword>
<dbReference type="Pfam" id="PF00669">
    <property type="entry name" value="Flagellin_N"/>
    <property type="match status" value="1"/>
</dbReference>
<organism evidence="6 7">
    <name type="scientific">Candidatus Dechloromonas phosphorivorans</name>
    <dbReference type="NCBI Taxonomy" id="2899244"/>
    <lineage>
        <taxon>Bacteria</taxon>
        <taxon>Pseudomonadati</taxon>
        <taxon>Pseudomonadota</taxon>
        <taxon>Betaproteobacteria</taxon>
        <taxon>Rhodocyclales</taxon>
        <taxon>Azonexaceae</taxon>
        <taxon>Dechloromonas</taxon>
    </lineage>
</organism>
<dbReference type="InterPro" id="IPR013384">
    <property type="entry name" value="Flagell_FlgL"/>
</dbReference>
<evidence type="ECO:0000256" key="4">
    <source>
        <dbReference type="ARBA" id="ARBA00023143"/>
    </source>
</evidence>
<dbReference type="Gene3D" id="1.20.1330.10">
    <property type="entry name" value="f41 fragment of flagellin, N-terminal domain"/>
    <property type="match status" value="2"/>
</dbReference>
<dbReference type="PANTHER" id="PTHR42792">
    <property type="entry name" value="FLAGELLIN"/>
    <property type="match status" value="1"/>
</dbReference>
<comment type="subcellular location">
    <subcellularLocation>
        <location evidence="1">Bacterial flagellum</location>
    </subcellularLocation>
    <subcellularLocation>
        <location evidence="2">Secreted</location>
    </subcellularLocation>
</comment>
<dbReference type="EMBL" id="JADKBR010000017">
    <property type="protein sequence ID" value="MBK8891420.1"/>
    <property type="molecule type" value="Genomic_DNA"/>
</dbReference>
<proteinExistence type="inferred from homology"/>
<dbReference type="Proteomes" id="UP000808146">
    <property type="component" value="Unassembled WGS sequence"/>
</dbReference>
<dbReference type="GO" id="GO:0005576">
    <property type="term" value="C:extracellular region"/>
    <property type="evidence" value="ECO:0007669"/>
    <property type="project" value="UniProtKB-SubCell"/>
</dbReference>
<evidence type="ECO:0000256" key="3">
    <source>
        <dbReference type="ARBA" id="ARBA00005709"/>
    </source>
</evidence>
<name>A0A9D7LSW1_9RHOO</name>
<keyword evidence="4" id="KW-0975">Bacterial flagellum</keyword>
<evidence type="ECO:0000256" key="1">
    <source>
        <dbReference type="ARBA" id="ARBA00004365"/>
    </source>
</evidence>
<comment type="caution">
    <text evidence="6">The sequence shown here is derived from an EMBL/GenBank/DDBJ whole genome shotgun (WGS) entry which is preliminary data.</text>
</comment>
<dbReference type="InterPro" id="IPR001029">
    <property type="entry name" value="Flagellin_N"/>
</dbReference>
<keyword evidence="6" id="KW-0969">Cilium</keyword>
<dbReference type="GO" id="GO:0071973">
    <property type="term" value="P:bacterial-type flagellum-dependent cell motility"/>
    <property type="evidence" value="ECO:0007669"/>
    <property type="project" value="InterPro"/>
</dbReference>
<dbReference type="GO" id="GO:0005198">
    <property type="term" value="F:structural molecule activity"/>
    <property type="evidence" value="ECO:0007669"/>
    <property type="project" value="InterPro"/>
</dbReference>
<comment type="similarity">
    <text evidence="3">Belongs to the bacterial flagellin family.</text>
</comment>
<reference evidence="6" key="1">
    <citation type="submission" date="2020-10" db="EMBL/GenBank/DDBJ databases">
        <title>Connecting structure to function with the recovery of over 1000 high-quality activated sludge metagenome-assembled genomes encoding full-length rRNA genes using long-read sequencing.</title>
        <authorList>
            <person name="Singleton C.M."/>
            <person name="Petriglieri F."/>
            <person name="Kristensen J.M."/>
            <person name="Kirkegaard R.H."/>
            <person name="Michaelsen T.Y."/>
            <person name="Andersen M.H."/>
            <person name="Karst S.M."/>
            <person name="Dueholm M.S."/>
            <person name="Nielsen P.H."/>
            <person name="Albertsen M."/>
        </authorList>
    </citation>
    <scope>NUCLEOTIDE SEQUENCE</scope>
    <source>
        <strain evidence="6">OdNE_18-Q3-R46-58_BAT3C.305</strain>
    </source>
</reference>
<evidence type="ECO:0000259" key="5">
    <source>
        <dbReference type="Pfam" id="PF00669"/>
    </source>
</evidence>
<sequence length="421" mass="44299">MRISSSTMYDSGIAAMQRQTESLLQVQQQIASGRRILTPADDPVAAARVLEVKQPQALNEQYGVNIGTANDSLALEESTLGSISRLLQDVRDIAVNAGNPVLSQRDRASLANDLRGRYQELLGLANSVDGGGQYVFSGYQGGTRPFNESAPGTVVYNGDQGQRLIQVSASRRIAVSDAGVDVFQRILTGNGTFATGASGTNTGTAVIDVGVVLDPVKWNVAGNSKDYTVRFSVNGGATTYDIIDNVSGNSLLTGVAPAAPPYPRTYASGSSIAFSQVGSPLFDFGAQVAVAGTPQNGDSFTIKTSTNQDVFKTIDNLASLLESSSGGAALTNGLVGAQRNLDNAMDNILTIRASAGSRLKELDSAKSGEEELALQYSQTLSRLQDLDYAKASSELIQQQANLEAAQKSFAKIAGMSLFDYL</sequence>
<feature type="domain" description="Flagellin N-terminal" evidence="5">
    <location>
        <begin position="4"/>
        <end position="140"/>
    </location>
</feature>
<protein>
    <submittedName>
        <fullName evidence="6">Flagellar hook-associated protein FlgL</fullName>
    </submittedName>
</protein>
<evidence type="ECO:0000256" key="2">
    <source>
        <dbReference type="ARBA" id="ARBA00004613"/>
    </source>
</evidence>
<dbReference type="GO" id="GO:0009424">
    <property type="term" value="C:bacterial-type flagellum hook"/>
    <property type="evidence" value="ECO:0007669"/>
    <property type="project" value="InterPro"/>
</dbReference>
<dbReference type="InterPro" id="IPR001492">
    <property type="entry name" value="Flagellin"/>
</dbReference>
<keyword evidence="6" id="KW-0966">Cell projection</keyword>
<accession>A0A9D7LSW1</accession>